<evidence type="ECO:0000313" key="7">
    <source>
        <dbReference type="Proteomes" id="UP000800097"/>
    </source>
</evidence>
<feature type="region of interest" description="Disordered" evidence="4">
    <location>
        <begin position="866"/>
        <end position="949"/>
    </location>
</feature>
<dbReference type="RefSeq" id="XP_033649982.1">
    <property type="nucleotide sequence ID" value="XM_033799232.1"/>
</dbReference>
<feature type="region of interest" description="Disordered" evidence="4">
    <location>
        <begin position="633"/>
        <end position="668"/>
    </location>
</feature>
<dbReference type="GO" id="GO:0016787">
    <property type="term" value="F:hydrolase activity"/>
    <property type="evidence" value="ECO:0007669"/>
    <property type="project" value="InterPro"/>
</dbReference>
<keyword evidence="7" id="KW-1185">Reference proteome</keyword>
<evidence type="ECO:0000256" key="2">
    <source>
        <dbReference type="PROSITE-ProRule" id="PRU01331"/>
    </source>
</evidence>
<dbReference type="InterPro" id="IPR006680">
    <property type="entry name" value="Amidohydro-rel"/>
</dbReference>
<dbReference type="GeneID" id="54552407"/>
<accession>A0A6A6J8G1</accession>
<comment type="similarity">
    <text evidence="2 3">Belongs to the glutamine synthetase family.</text>
</comment>
<dbReference type="Gene3D" id="3.30.590.10">
    <property type="entry name" value="Glutamine synthetase/guanido kinase, catalytic domain"/>
    <property type="match status" value="1"/>
</dbReference>
<evidence type="ECO:0000313" key="6">
    <source>
        <dbReference type="EMBL" id="KAF2272443.1"/>
    </source>
</evidence>
<dbReference type="Gene3D" id="3.20.20.140">
    <property type="entry name" value="Metal-dependent hydrolases"/>
    <property type="match status" value="1"/>
</dbReference>
<feature type="compositionally biased region" description="Pro residues" evidence="4">
    <location>
        <begin position="922"/>
        <end position="944"/>
    </location>
</feature>
<feature type="domain" description="GS catalytic" evidence="5">
    <location>
        <begin position="598"/>
        <end position="1016"/>
    </location>
</feature>
<dbReference type="Pfam" id="PF04909">
    <property type="entry name" value="Amidohydro_2"/>
    <property type="match status" value="1"/>
</dbReference>
<dbReference type="InterPro" id="IPR014746">
    <property type="entry name" value="Gln_synth/guanido_kin_cat_dom"/>
</dbReference>
<dbReference type="SMART" id="SM01230">
    <property type="entry name" value="Gln-synt_C"/>
    <property type="match status" value="1"/>
</dbReference>
<dbReference type="PROSITE" id="PS00758">
    <property type="entry name" value="ARGE_DAPE_CPG2_1"/>
    <property type="match status" value="1"/>
</dbReference>
<reference evidence="6" key="1">
    <citation type="journal article" date="2020" name="Stud. Mycol.">
        <title>101 Dothideomycetes genomes: a test case for predicting lifestyles and emergence of pathogens.</title>
        <authorList>
            <person name="Haridas S."/>
            <person name="Albert R."/>
            <person name="Binder M."/>
            <person name="Bloem J."/>
            <person name="Labutti K."/>
            <person name="Salamov A."/>
            <person name="Andreopoulos B."/>
            <person name="Baker S."/>
            <person name="Barry K."/>
            <person name="Bills G."/>
            <person name="Bluhm B."/>
            <person name="Cannon C."/>
            <person name="Castanera R."/>
            <person name="Culley D."/>
            <person name="Daum C."/>
            <person name="Ezra D."/>
            <person name="Gonzalez J."/>
            <person name="Henrissat B."/>
            <person name="Kuo A."/>
            <person name="Liang C."/>
            <person name="Lipzen A."/>
            <person name="Lutzoni F."/>
            <person name="Magnuson J."/>
            <person name="Mondo S."/>
            <person name="Nolan M."/>
            <person name="Ohm R."/>
            <person name="Pangilinan J."/>
            <person name="Park H.-J."/>
            <person name="Ramirez L."/>
            <person name="Alfaro M."/>
            <person name="Sun H."/>
            <person name="Tritt A."/>
            <person name="Yoshinaga Y."/>
            <person name="Zwiers L.-H."/>
            <person name="Turgeon B."/>
            <person name="Goodwin S."/>
            <person name="Spatafora J."/>
            <person name="Crous P."/>
            <person name="Grigoriev I."/>
        </authorList>
    </citation>
    <scope>NUCLEOTIDE SEQUENCE</scope>
    <source>
        <strain evidence="6">CBS 379.55</strain>
    </source>
</reference>
<evidence type="ECO:0000256" key="4">
    <source>
        <dbReference type="SAM" id="MobiDB-lite"/>
    </source>
</evidence>
<keyword evidence="1" id="KW-0378">Hydrolase</keyword>
<protein>
    <submittedName>
        <fullName evidence="6">Glutamine synthetase/guanido kinase</fullName>
    </submittedName>
</protein>
<dbReference type="PANTHER" id="PTHR43383:SF2">
    <property type="entry name" value="AMIDOHYDROLASE 2 FAMILY PROTEIN"/>
    <property type="match status" value="1"/>
</dbReference>
<dbReference type="OrthoDB" id="3364440at2759"/>
<gene>
    <name evidence="6" type="ORF">EI97DRAFT_436935</name>
</gene>
<dbReference type="InterPro" id="IPR008146">
    <property type="entry name" value="Gln_synth_cat_dom"/>
</dbReference>
<feature type="compositionally biased region" description="Basic and acidic residues" evidence="4">
    <location>
        <begin position="866"/>
        <end position="879"/>
    </location>
</feature>
<keyword evidence="6" id="KW-0808">Transferase</keyword>
<dbReference type="InterPro" id="IPR001261">
    <property type="entry name" value="ArgE/DapE_CS"/>
</dbReference>
<dbReference type="SUPFAM" id="SSF51556">
    <property type="entry name" value="Metallo-dependent hydrolases"/>
    <property type="match status" value="1"/>
</dbReference>
<feature type="compositionally biased region" description="Low complexity" evidence="4">
    <location>
        <begin position="894"/>
        <end position="921"/>
    </location>
</feature>
<dbReference type="PANTHER" id="PTHR43383">
    <property type="entry name" value="NODULIN 6"/>
    <property type="match status" value="1"/>
</dbReference>
<dbReference type="GO" id="GO:0004356">
    <property type="term" value="F:glutamine synthetase activity"/>
    <property type="evidence" value="ECO:0007669"/>
    <property type="project" value="InterPro"/>
</dbReference>
<keyword evidence="6" id="KW-0418">Kinase</keyword>
<dbReference type="InterPro" id="IPR032466">
    <property type="entry name" value="Metal_Hydrolase"/>
</dbReference>
<proteinExistence type="inferred from homology"/>
<evidence type="ECO:0000259" key="5">
    <source>
        <dbReference type="PROSITE" id="PS51987"/>
    </source>
</evidence>
<dbReference type="SUPFAM" id="SSF55931">
    <property type="entry name" value="Glutamine synthetase/guanido kinase"/>
    <property type="match status" value="1"/>
</dbReference>
<organism evidence="6 7">
    <name type="scientific">Westerdykella ornata</name>
    <dbReference type="NCBI Taxonomy" id="318751"/>
    <lineage>
        <taxon>Eukaryota</taxon>
        <taxon>Fungi</taxon>
        <taxon>Dikarya</taxon>
        <taxon>Ascomycota</taxon>
        <taxon>Pezizomycotina</taxon>
        <taxon>Dothideomycetes</taxon>
        <taxon>Pleosporomycetidae</taxon>
        <taxon>Pleosporales</taxon>
        <taxon>Sporormiaceae</taxon>
        <taxon>Westerdykella</taxon>
    </lineage>
</organism>
<dbReference type="Pfam" id="PF00120">
    <property type="entry name" value="Gln-synt_C"/>
    <property type="match status" value="1"/>
</dbReference>
<dbReference type="PROSITE" id="PS51987">
    <property type="entry name" value="GS_CATALYTIC"/>
    <property type="match status" value="1"/>
</dbReference>
<dbReference type="Proteomes" id="UP000800097">
    <property type="component" value="Unassembled WGS sequence"/>
</dbReference>
<sequence length="1016" mass="114407">MEAHGITPTLDSPPPKPTLDHLRYVVNKYPLIDNHAHNLLLPSHIDTVPFESITSEAQGRALRDTFKSLPHLRAARQLRDLYKCAEDATWEEVQEQRLQCLRSNPDQLYEDCFAGTHALLIDDGLAGRDTVYEYTWHDRWTKAPSKRIVRIETLAERLMESLMQEATESDLDDPEYFAETWLAFTEDFEREIQHAIRDDEVAGFKTVICYRTGLDIEPDYVRAAKAVGIPFERYVARCIRKRSFRLQRKALNDYLVLRTLEILSERLPEPGGFCKPLQFHTGLGDNDISLREANPAYLQPLIESYPHVPFVLLHSAYPYTRQAGYLATVYKHVYLDIGEVFPMVSKDGQKAILRQSLELVPGSKLLYSTDGHWFPETYWLANKQFREVWLELLTEYVQQGELTPHQGINLTKDLLFNNSNFLYRLGYQADFKEMEEPPKTLAWRSQVESPIQPTPLHTRPTFLDPGVGKQESPTFPPPPKKPQVYDVELFEDFIKANPTTKFIYVQWLDYMATIRARILPIKEFERMIRAGDRISISQGNTGTLQNDTSTPVMNPVGQIYIEPDLRSLRRTHQRDPLPSATVLSFWRDEQGRPMRSCPRYNLEVLLNDLKFNHGVELVCGFEIEVTFLKREDSVPKPSKGKNPASPSQSLSDGVSGDDNEDHDPYTPLTGTTHAWGTFTPSDFLSLPLLAEIADALSHTSIEVQQFHSESGPAQFEFVLSPLPALAAIDALIQARQFICQIAALHDVRATFHPQVWPGEAGTAAHVHVSGVNGDKEMPFWVQGVLGHLPALCAFSMPEAESYARVRDDSWTGGTWVAWGTQNRETPLRKVHEGRWEVRCVDGFANAYFVVAGLVAAGILGLTGRVEEESKGMSEERRQDTGVGVGILPPPPLLSPLQDPGLQGEDGSQAQAPAAPSLQAPLSPFPPPSAPESSPPYPIDTPYPPSTLTSSQRLSYGITRRLPFSISQALAALESDGSLREMMDEVVQPYLAMKRAEQGMLGAMGKGERRVWLVERY</sequence>
<dbReference type="AlphaFoldDB" id="A0A6A6J8G1"/>
<dbReference type="EMBL" id="ML986521">
    <property type="protein sequence ID" value="KAF2272443.1"/>
    <property type="molecule type" value="Genomic_DNA"/>
</dbReference>
<dbReference type="GO" id="GO:0016301">
    <property type="term" value="F:kinase activity"/>
    <property type="evidence" value="ECO:0007669"/>
    <property type="project" value="UniProtKB-KW"/>
</dbReference>
<name>A0A6A6J8G1_WESOR</name>
<evidence type="ECO:0000256" key="1">
    <source>
        <dbReference type="ARBA" id="ARBA00022801"/>
    </source>
</evidence>
<evidence type="ECO:0000256" key="3">
    <source>
        <dbReference type="RuleBase" id="RU000384"/>
    </source>
</evidence>